<dbReference type="RefSeq" id="WP_342854443.1">
    <property type="nucleotide sequence ID" value="NZ_JBBMRA010000008.1"/>
</dbReference>
<evidence type="ECO:0000259" key="2">
    <source>
        <dbReference type="Pfam" id="PF22150"/>
    </source>
</evidence>
<dbReference type="Pfam" id="PF22150">
    <property type="entry name" value="Tt1218-like"/>
    <property type="match status" value="1"/>
</dbReference>
<gene>
    <name evidence="3" type="primary">pilV</name>
    <name evidence="3" type="ORF">WNY58_10065</name>
</gene>
<keyword evidence="1" id="KW-1133">Transmembrane helix</keyword>
<feature type="transmembrane region" description="Helical" evidence="1">
    <location>
        <begin position="12"/>
        <end position="31"/>
    </location>
</feature>
<evidence type="ECO:0000313" key="3">
    <source>
        <dbReference type="EMBL" id="MEM5536734.1"/>
    </source>
</evidence>
<comment type="caution">
    <text evidence="3">The sequence shown here is derived from an EMBL/GenBank/DDBJ whole genome shotgun (WGS) entry which is preliminary data.</text>
</comment>
<dbReference type="Proteomes" id="UP001449225">
    <property type="component" value="Unassembled WGS sequence"/>
</dbReference>
<sequence length="175" mass="18619">MRRLKQSGFNLIEVMIALVVVSIGLLGMAILQMTSLQQNQSAYHRSQATLLAYDITDRMRANMDEVDAGSYFAANGALTGGCISYTGTAAGCTQAEMAAHDIAEWQASLATELPQGGGRVCRSDVDPNLVVLDAEIANPPCAANNSNNPVVVYVWWNDEKSASGATTQFSVSAEL</sequence>
<dbReference type="InterPro" id="IPR013362">
    <property type="entry name" value="Pilus_4_PilV"/>
</dbReference>
<proteinExistence type="predicted"/>
<keyword evidence="4" id="KW-1185">Reference proteome</keyword>
<reference evidence="3 4" key="1">
    <citation type="submission" date="2024-03" db="EMBL/GenBank/DDBJ databases">
        <title>Community enrichment and isolation of bacterial strains for fucoidan degradation.</title>
        <authorList>
            <person name="Sichert A."/>
        </authorList>
    </citation>
    <scope>NUCLEOTIDE SEQUENCE [LARGE SCALE GENOMIC DNA]</scope>
    <source>
        <strain evidence="3 4">AS76</strain>
    </source>
</reference>
<dbReference type="InterPro" id="IPR012902">
    <property type="entry name" value="N_methyl_site"/>
</dbReference>
<dbReference type="NCBIfam" id="TIGR02532">
    <property type="entry name" value="IV_pilin_GFxxxE"/>
    <property type="match status" value="1"/>
</dbReference>
<evidence type="ECO:0000313" key="4">
    <source>
        <dbReference type="Proteomes" id="UP001449225"/>
    </source>
</evidence>
<organism evidence="3 4">
    <name type="scientific">Neptuniibacter pectenicola</name>
    <dbReference type="NCBI Taxonomy" id="1806669"/>
    <lineage>
        <taxon>Bacteria</taxon>
        <taxon>Pseudomonadati</taxon>
        <taxon>Pseudomonadota</taxon>
        <taxon>Gammaproteobacteria</taxon>
        <taxon>Oceanospirillales</taxon>
        <taxon>Oceanospirillaceae</taxon>
        <taxon>Neptuniibacter</taxon>
    </lineage>
</organism>
<protein>
    <submittedName>
        <fullName evidence="3">Type IV pilus modification protein PilV</fullName>
    </submittedName>
</protein>
<name>A0ABU9TU02_9GAMM</name>
<accession>A0ABU9TU02</accession>
<feature type="domain" description="Type IV pilin Tt1218-like" evidence="2">
    <location>
        <begin position="31"/>
        <end position="102"/>
    </location>
</feature>
<evidence type="ECO:0000256" key="1">
    <source>
        <dbReference type="SAM" id="Phobius"/>
    </source>
</evidence>
<keyword evidence="1" id="KW-0472">Membrane</keyword>
<dbReference type="Pfam" id="PF07963">
    <property type="entry name" value="N_methyl"/>
    <property type="match status" value="1"/>
</dbReference>
<dbReference type="NCBIfam" id="TIGR02523">
    <property type="entry name" value="type_IV_pilV"/>
    <property type="match status" value="1"/>
</dbReference>
<dbReference type="EMBL" id="JBBMRA010000008">
    <property type="protein sequence ID" value="MEM5536734.1"/>
    <property type="molecule type" value="Genomic_DNA"/>
</dbReference>
<dbReference type="InterPro" id="IPR054402">
    <property type="entry name" value="Tt1218-like_dom"/>
</dbReference>
<keyword evidence="1" id="KW-0812">Transmembrane</keyword>